<dbReference type="RefSeq" id="WP_067302829.1">
    <property type="nucleotide sequence ID" value="NZ_CP016279.1"/>
</dbReference>
<reference evidence="2 4" key="1">
    <citation type="submission" date="2016-06" db="EMBL/GenBank/DDBJ databases">
        <title>Complete genome sequence of Streptomyces griseochromogenes ATCC 14511, the Blasticidin S producer.</title>
        <authorList>
            <person name="Wu L."/>
        </authorList>
    </citation>
    <scope>NUCLEOTIDE SEQUENCE [LARGE SCALE GENOMIC DNA]</scope>
    <source>
        <strain evidence="2 4">ATCC 14511</strain>
    </source>
</reference>
<feature type="compositionally biased region" description="Basic and acidic residues" evidence="1">
    <location>
        <begin position="406"/>
        <end position="421"/>
    </location>
</feature>
<gene>
    <name evidence="2" type="ORF">AVL59_12420</name>
    <name evidence="3" type="ORF">J2Z21_000934</name>
</gene>
<evidence type="ECO:0000313" key="2">
    <source>
        <dbReference type="EMBL" id="ANP50318.1"/>
    </source>
</evidence>
<accession>A0A1B1AUR4</accession>
<feature type="region of interest" description="Disordered" evidence="1">
    <location>
        <begin position="273"/>
        <end position="491"/>
    </location>
</feature>
<reference evidence="3 5" key="2">
    <citation type="submission" date="2021-03" db="EMBL/GenBank/DDBJ databases">
        <title>Genomic Encyclopedia of Type Strains, Phase IV (KMG-IV): sequencing the most valuable type-strain genomes for metagenomic binning, comparative biology and taxonomic classification.</title>
        <authorList>
            <person name="Goeker M."/>
        </authorList>
    </citation>
    <scope>NUCLEOTIDE SEQUENCE [LARGE SCALE GENOMIC DNA]</scope>
    <source>
        <strain evidence="3 5">DSM 40499</strain>
    </source>
</reference>
<feature type="compositionally biased region" description="Basic and acidic residues" evidence="1">
    <location>
        <begin position="320"/>
        <end position="336"/>
    </location>
</feature>
<feature type="compositionally biased region" description="Basic and acidic residues" evidence="1">
    <location>
        <begin position="449"/>
        <end position="483"/>
    </location>
</feature>
<proteinExistence type="predicted"/>
<organism evidence="2 4">
    <name type="scientific">Streptomyces griseochromogenes</name>
    <dbReference type="NCBI Taxonomy" id="68214"/>
    <lineage>
        <taxon>Bacteria</taxon>
        <taxon>Bacillati</taxon>
        <taxon>Actinomycetota</taxon>
        <taxon>Actinomycetes</taxon>
        <taxon>Kitasatosporales</taxon>
        <taxon>Streptomycetaceae</taxon>
        <taxon>Streptomyces</taxon>
    </lineage>
</organism>
<keyword evidence="5" id="KW-1185">Reference proteome</keyword>
<name>A0A1B1AUR4_9ACTN</name>
<dbReference type="Proteomes" id="UP001519309">
    <property type="component" value="Unassembled WGS sequence"/>
</dbReference>
<evidence type="ECO:0000313" key="5">
    <source>
        <dbReference type="Proteomes" id="UP001519309"/>
    </source>
</evidence>
<feature type="compositionally biased region" description="Basic and acidic residues" evidence="1">
    <location>
        <begin position="363"/>
        <end position="378"/>
    </location>
</feature>
<dbReference type="KEGG" id="sgs:AVL59_12420"/>
<evidence type="ECO:0000313" key="3">
    <source>
        <dbReference type="EMBL" id="MBP2048010.1"/>
    </source>
</evidence>
<dbReference type="Proteomes" id="UP000092659">
    <property type="component" value="Chromosome"/>
</dbReference>
<evidence type="ECO:0000313" key="4">
    <source>
        <dbReference type="Proteomes" id="UP000092659"/>
    </source>
</evidence>
<dbReference type="EMBL" id="CP016279">
    <property type="protein sequence ID" value="ANP50318.1"/>
    <property type="molecule type" value="Genomic_DNA"/>
</dbReference>
<dbReference type="STRING" id="68214.AVL59_12420"/>
<evidence type="ECO:0000256" key="1">
    <source>
        <dbReference type="SAM" id="MobiDB-lite"/>
    </source>
</evidence>
<feature type="compositionally biased region" description="Basic and acidic residues" evidence="1">
    <location>
        <begin position="429"/>
        <end position="440"/>
    </location>
</feature>
<evidence type="ECO:0008006" key="6">
    <source>
        <dbReference type="Google" id="ProtNLM"/>
    </source>
</evidence>
<protein>
    <recommendedName>
        <fullName evidence="6">Band 7 domain-containing protein</fullName>
    </recommendedName>
</protein>
<dbReference type="EMBL" id="JAGGLP010000002">
    <property type="protein sequence ID" value="MBP2048010.1"/>
    <property type="molecule type" value="Genomic_DNA"/>
</dbReference>
<dbReference type="AlphaFoldDB" id="A0A1B1AUR4"/>
<sequence>MAEDEDEAAAGGVAPPGPFLKEYKPIGIPPVSAQKASVVFYRKGGYSVITVSGVRHVDKRALAQPHSVCEIAQGTYVSTLELDLPAAGGTSFFKAEVDIEWEVTDPYLAAVQVVTDVAARLTSPVLERLREVTLTYRVTDAEQANRVITRECVGGRWSDLGSDLGLRVRLYVRLGVDDEAIEYAKKQREVRADAEVTKVRQDAFRRMLQGGELEQLSFMLAADPEGAKDFLEKIRQEGRQDERDRVDRLYSMALRGELNSIDVETQVLNLLNKDNRGLSGPIGSVPARREPRQLGASADGPFTPDWVSDEPPRRQPYRAEPSRQEPRRRERHHGDDTAADEPPSRARRRPHRSDAYPADDVDREPPRGRAYRPDRSDGYAEDDFDWGPPRGRPYRSESYPVDDVDREPPRGRAYRSDRSDGYADDDFDRDPPRGRTHRPELYPADDPDRDPPRGRTYRPERYPADEDFDREPPRGRRRPRDDGWDWAEEER</sequence>